<evidence type="ECO:0000313" key="1">
    <source>
        <dbReference type="EMBL" id="AKH98607.1"/>
    </source>
</evidence>
<reference evidence="3" key="2">
    <citation type="submission" date="2015-05" db="EMBL/GenBank/DDBJ databases">
        <title>Complete genome sequence of Halanaeroarchaeum sulfurireducens type strain M27-SA2, a sulfate-reducer haloarchaeon from marine anoxic lake Medee.</title>
        <authorList>
            <person name="Messina E."/>
            <person name="Kublanov I.V."/>
            <person name="Toshchakov S."/>
            <person name="Arcadi E."/>
            <person name="La Spada G."/>
            <person name="La Cono V."/>
            <person name="Yakimov M.M."/>
        </authorList>
    </citation>
    <scope>NUCLEOTIDE SEQUENCE [LARGE SCALE GENOMIC DNA]</scope>
    <source>
        <strain evidence="3">M27-SA2</strain>
    </source>
</reference>
<evidence type="ECO:0008006" key="5">
    <source>
        <dbReference type="Google" id="ProtNLM"/>
    </source>
</evidence>
<dbReference type="KEGG" id="hsu:HLASF_2146"/>
<reference evidence="2 3" key="3">
    <citation type="journal article" date="2016" name="Stand. Genomic Sci.">
        <title>Complete genome sequence of 'Halanaeroarchaeum sulfurireducens' M27-SA2, a sulfur-reducing and acetate-oxidizing haloarchaeon from the deep-sea hypersaline anoxic lake Medee.</title>
        <authorList>
            <person name="Messina E."/>
            <person name="Sorokin D.Y."/>
            <person name="Kublanov I.V."/>
            <person name="Toshchakov S."/>
            <person name="Lopatina A."/>
            <person name="Arcadi E."/>
            <person name="Smedile F."/>
            <person name="La Spada G."/>
            <person name="La Cono V."/>
            <person name="Yakimov M.M."/>
        </authorList>
    </citation>
    <scope>NUCLEOTIDE SEQUENCE [LARGE SCALE GENOMIC DNA]</scope>
    <source>
        <strain evidence="2 3">M27-SA2</strain>
    </source>
</reference>
<dbReference type="OrthoDB" id="383253at2157"/>
<gene>
    <name evidence="2" type="ORF">HLASA_2180</name>
    <name evidence="1" type="ORF">HLASF_2146</name>
</gene>
<evidence type="ECO:0000313" key="3">
    <source>
        <dbReference type="Proteomes" id="UP000060390"/>
    </source>
</evidence>
<sequence>MNCDRWGRKLQQEVFRFWKENHSDWEHGFKVFYGPVTTSAEILIIGEQPGGKAASFQPYRERFESGDFALPETHEYISTDWRIAEEMRYLFGGNTSPLEESVKTNVNFFRAPDRDYWKAKLSKERREEMERFCSSRVMDIIDKVEPSVIIAEGIGTWDKIKRLLNLTNGQPIKRGRERLVVRSESSSPKIIGLMHPSGARISSSDKDRMKTHLLDTLAEHTSYTIIQ</sequence>
<dbReference type="EMBL" id="CP011564">
    <property type="protein sequence ID" value="ALG83049.1"/>
    <property type="molecule type" value="Genomic_DNA"/>
</dbReference>
<accession>A0A0F7PD06</accession>
<dbReference type="HOGENOM" id="CLU_1228589_0_0_2"/>
<dbReference type="AlphaFoldDB" id="A0A0F7PD06"/>
<reference evidence="1 4" key="1">
    <citation type="journal article" date="2015" name="ISME J.">
        <title>Elemental sulfur and acetate can support life of a novel strictly anaerobic haloarchaeon.</title>
        <authorList>
            <person name="Sorokin D.Y."/>
            <person name="Kublanov I.V."/>
            <person name="Gavrilov S.N."/>
            <person name="Rojo D."/>
            <person name="Roman P."/>
            <person name="Golyshin P.N."/>
            <person name="Slepak V.Z."/>
            <person name="Smedile F."/>
            <person name="Ferrer M."/>
            <person name="Messina E."/>
            <person name="La Cono V."/>
            <person name="Yakimov M.M."/>
        </authorList>
    </citation>
    <scope>NUCLEOTIDE SEQUENCE [LARGE SCALE GENOMIC DNA]</scope>
    <source>
        <strain evidence="1 4">HSR2</strain>
    </source>
</reference>
<dbReference type="Proteomes" id="UP000069906">
    <property type="component" value="Chromosome"/>
</dbReference>
<dbReference type="Gene3D" id="3.40.470.10">
    <property type="entry name" value="Uracil-DNA glycosylase-like domain"/>
    <property type="match status" value="1"/>
</dbReference>
<protein>
    <recommendedName>
        <fullName evidence="5">Uracil-DNA glycosylase-like domain-containing protein</fullName>
    </recommendedName>
</protein>
<dbReference type="InterPro" id="IPR036895">
    <property type="entry name" value="Uracil-DNA_glycosylase-like_sf"/>
</dbReference>
<organism evidence="1 4">
    <name type="scientific">Halanaeroarchaeum sulfurireducens</name>
    <dbReference type="NCBI Taxonomy" id="1604004"/>
    <lineage>
        <taxon>Archaea</taxon>
        <taxon>Methanobacteriati</taxon>
        <taxon>Methanobacteriota</taxon>
        <taxon>Stenosarchaea group</taxon>
        <taxon>Halobacteria</taxon>
        <taxon>Halobacteriales</taxon>
        <taxon>Halobacteriaceae</taxon>
        <taxon>Halanaeroarchaeum</taxon>
    </lineage>
</organism>
<name>A0A0F7PD06_9EURY</name>
<dbReference type="RefSeq" id="WP_050049256.1">
    <property type="nucleotide sequence ID" value="NZ_CP008874.1"/>
</dbReference>
<dbReference type="KEGG" id="hsf:HLASA_2180"/>
<evidence type="ECO:0000313" key="4">
    <source>
        <dbReference type="Proteomes" id="UP000069906"/>
    </source>
</evidence>
<dbReference type="EMBL" id="CP008874">
    <property type="protein sequence ID" value="AKH98607.1"/>
    <property type="molecule type" value="Genomic_DNA"/>
</dbReference>
<dbReference type="Proteomes" id="UP000060390">
    <property type="component" value="Chromosome"/>
</dbReference>
<proteinExistence type="predicted"/>
<keyword evidence="4" id="KW-1185">Reference proteome</keyword>
<dbReference type="GeneID" id="26011511"/>
<evidence type="ECO:0000313" key="2">
    <source>
        <dbReference type="EMBL" id="ALG83049.1"/>
    </source>
</evidence>